<protein>
    <submittedName>
        <fullName evidence="2">DNA-binding PadR family transcriptional regulator</fullName>
    </submittedName>
</protein>
<dbReference type="PANTHER" id="PTHR43252">
    <property type="entry name" value="TRANSCRIPTIONAL REGULATOR YQJI"/>
    <property type="match status" value="1"/>
</dbReference>
<accession>A0A2V2YYP6</accession>
<dbReference type="EMBL" id="QGTQ01000002">
    <property type="protein sequence ID" value="PWW07269.1"/>
    <property type="molecule type" value="Genomic_DNA"/>
</dbReference>
<dbReference type="PANTHER" id="PTHR43252:SF7">
    <property type="entry name" value="TRANSCRIPTIONAL REGULATOR YQJI"/>
    <property type="match status" value="1"/>
</dbReference>
<dbReference type="SUPFAM" id="SSF46785">
    <property type="entry name" value="Winged helix' DNA-binding domain"/>
    <property type="match status" value="1"/>
</dbReference>
<feature type="domain" description="Transcription regulator PadR N-terminal" evidence="1">
    <location>
        <begin position="16"/>
        <end position="87"/>
    </location>
</feature>
<dbReference type="Gene3D" id="1.10.10.10">
    <property type="entry name" value="Winged helix-like DNA-binding domain superfamily/Winged helix DNA-binding domain"/>
    <property type="match status" value="1"/>
</dbReference>
<evidence type="ECO:0000313" key="2">
    <source>
        <dbReference type="EMBL" id="PWW07269.1"/>
    </source>
</evidence>
<keyword evidence="2" id="KW-0238">DNA-binding</keyword>
<reference evidence="2 3" key="1">
    <citation type="submission" date="2018-05" db="EMBL/GenBank/DDBJ databases">
        <title>Genomic Encyclopedia of Type Strains, Phase III (KMG-III): the genomes of soil and plant-associated and newly described type strains.</title>
        <authorList>
            <person name="Whitman W."/>
        </authorList>
    </citation>
    <scope>NUCLEOTIDE SEQUENCE [LARGE SCALE GENOMIC DNA]</scope>
    <source>
        <strain evidence="2 3">CECT 5696</strain>
    </source>
</reference>
<evidence type="ECO:0000313" key="3">
    <source>
        <dbReference type="Proteomes" id="UP000246635"/>
    </source>
</evidence>
<dbReference type="GO" id="GO:0003677">
    <property type="term" value="F:DNA binding"/>
    <property type="evidence" value="ECO:0007669"/>
    <property type="project" value="UniProtKB-KW"/>
</dbReference>
<dbReference type="InterPro" id="IPR005149">
    <property type="entry name" value="Tscrpt_reg_PadR_N"/>
</dbReference>
<evidence type="ECO:0000259" key="1">
    <source>
        <dbReference type="Pfam" id="PF03551"/>
    </source>
</evidence>
<comment type="caution">
    <text evidence="2">The sequence shown here is derived from an EMBL/GenBank/DDBJ whole genome shotgun (WGS) entry which is preliminary data.</text>
</comment>
<dbReference type="InterPro" id="IPR036388">
    <property type="entry name" value="WH-like_DNA-bd_sf"/>
</dbReference>
<keyword evidence="3" id="KW-1185">Reference proteome</keyword>
<dbReference type="Proteomes" id="UP000246635">
    <property type="component" value="Unassembled WGS sequence"/>
</dbReference>
<dbReference type="OrthoDB" id="9808017at2"/>
<proteinExistence type="predicted"/>
<dbReference type="InterPro" id="IPR036390">
    <property type="entry name" value="WH_DNA-bd_sf"/>
</dbReference>
<dbReference type="Pfam" id="PF03551">
    <property type="entry name" value="PadR"/>
    <property type="match status" value="1"/>
</dbReference>
<organism evidence="2 3">
    <name type="scientific">Paenibacillus cellulosilyticus</name>
    <dbReference type="NCBI Taxonomy" id="375489"/>
    <lineage>
        <taxon>Bacteria</taxon>
        <taxon>Bacillati</taxon>
        <taxon>Bacillota</taxon>
        <taxon>Bacilli</taxon>
        <taxon>Bacillales</taxon>
        <taxon>Paenibacillaceae</taxon>
        <taxon>Paenibacillus</taxon>
    </lineage>
</organism>
<gene>
    <name evidence="2" type="ORF">DFQ01_102161</name>
</gene>
<dbReference type="AlphaFoldDB" id="A0A2V2YYP6"/>
<name>A0A2V2YYP6_9BACL</name>
<dbReference type="RefSeq" id="WP_110042528.1">
    <property type="nucleotide sequence ID" value="NZ_CP054612.1"/>
</dbReference>
<sequence length="110" mass="12958">MRINKELMKGSTVILILKLLDYKDLYGYEMTKLIEQKSEGLFTFKEGTLYPILHTLEVEQLVESYWDEEGGRKRKYYRITDKGRRELGLKRQEWSLFSSTVSRIVGEGSV</sequence>